<feature type="compositionally biased region" description="Polar residues" evidence="1">
    <location>
        <begin position="1174"/>
        <end position="1190"/>
    </location>
</feature>
<feature type="compositionally biased region" description="Low complexity" evidence="1">
    <location>
        <begin position="963"/>
        <end position="976"/>
    </location>
</feature>
<feature type="compositionally biased region" description="Low complexity" evidence="1">
    <location>
        <begin position="883"/>
        <end position="900"/>
    </location>
</feature>
<dbReference type="Gene3D" id="2.30.29.30">
    <property type="entry name" value="Pleckstrin-homology domain (PH domain)/Phosphotyrosine-binding domain (PTB)"/>
    <property type="match status" value="2"/>
</dbReference>
<reference evidence="2" key="2">
    <citation type="submission" date="2022-08" db="UniProtKB">
        <authorList>
            <consortium name="EnsemblMetazoa"/>
        </authorList>
    </citation>
    <scope>IDENTIFICATION</scope>
    <source>
        <strain evidence="2">STECLA/ALBI9_A</strain>
    </source>
</reference>
<dbReference type="InterPro" id="IPR002404">
    <property type="entry name" value="IRS_PTB"/>
</dbReference>
<feature type="compositionally biased region" description="Polar residues" evidence="1">
    <location>
        <begin position="870"/>
        <end position="879"/>
    </location>
</feature>
<feature type="compositionally biased region" description="Polar residues" evidence="1">
    <location>
        <begin position="934"/>
        <end position="947"/>
    </location>
</feature>
<evidence type="ECO:0000256" key="1">
    <source>
        <dbReference type="SAM" id="MobiDB-lite"/>
    </source>
</evidence>
<dbReference type="VEuPathDB" id="VectorBase:AALB010039"/>
<feature type="compositionally biased region" description="Polar residues" evidence="1">
    <location>
        <begin position="752"/>
        <end position="764"/>
    </location>
</feature>
<dbReference type="PANTHER" id="PTHR21636:SF2">
    <property type="entry name" value="PROTEIN DOK-7"/>
    <property type="match status" value="1"/>
</dbReference>
<proteinExistence type="predicted"/>
<feature type="region of interest" description="Disordered" evidence="1">
    <location>
        <begin position="678"/>
        <end position="817"/>
    </location>
</feature>
<dbReference type="GO" id="GO:0019901">
    <property type="term" value="F:protein kinase binding"/>
    <property type="evidence" value="ECO:0007669"/>
    <property type="project" value="InterPro"/>
</dbReference>
<dbReference type="SUPFAM" id="SSF50729">
    <property type="entry name" value="PH domain-like"/>
    <property type="match status" value="1"/>
</dbReference>
<dbReference type="EnsemblMetazoa" id="AALB010039-RA">
    <property type="protein sequence ID" value="AALB010039-PA"/>
    <property type="gene ID" value="AALB010039"/>
</dbReference>
<feature type="compositionally biased region" description="Low complexity" evidence="1">
    <location>
        <begin position="736"/>
        <end position="751"/>
    </location>
</feature>
<feature type="compositionally biased region" description="Polar residues" evidence="1">
    <location>
        <begin position="706"/>
        <end position="718"/>
    </location>
</feature>
<dbReference type="Proteomes" id="UP000069272">
    <property type="component" value="Chromosome 3R"/>
</dbReference>
<sequence>MAQVGLERSDCLHLQLYRDSKDRYKNGQTKASLSLQHFLGVESGFTLDKESNTIAIICQDVIVVLAFDTRERLIQWQVKISNNLGDDLQYLVLVSSAPPKAKLSTGPARMHIQDHRFCLTTGVPPRLTGTWQIEHLRRYGVVDNRFCFEGGSSCGKGEGLYVFVTDLGDEITHTFKLASQGKLASKKRAAARKIAALDSPRKGAESRSTNYNDEICTVHIENSNCTCRNSYWPSTESRDLDSNYGCGDTVSVSEVHDCINDLDSFPRTVANLERCMSCISKLGAPSMSRSSTVTGTPGAVAPLPAWHMLTEHNNHINQSHKLPPPALDRMSLCSHGSSNNSEYSIPRQTCGPGTEASWYEKPPVSQQQPSSACGHNRPTSPCGCGGGGGVPPPGRPPKPREIALHITAPIHNAINMSSCKSPQPLHVGPYENYDIPKTPIAVDGSSGLTPGENYDTPKKIQEYLSKEAASAGKDTVDSYGNYDMPMSLTKAVCNCLTGDSGGASSKVQSCVHEQRLQDAGPRVDCTCNRVMSWADNWISLPLCKRGNGIEHTGVQINKVKLSGEGKMPVMDASRCGTADGAIYATVDVTKKIRRKLEQGSCACDEPLVTQPQAGGAKLPSSYDNYEDVEITATTGDDPTKAANYANLEFERSLENYENSKEVLQRAGLAGLQECDGEESGNVCHKCGHPQSAKTPDSQDGGRGSEEQQTSGGEANQENYMMMEPGNRKSQFPGYIPMAPAPTAASTAGTNANEPATPTDGRQSPTAPPLPTKSDILKQRMNRIIGEKSASNPSLSGPAVDRSRKRIDDESRVPGSAMLRATLASPYARKQLMDSSDLLPCGDSRLSPRKRSASAESSRFLDEGEEIESPLSGTASPSTETLLRKTPTPGGTGTLRRSSSPCVHQEMESGCPADGCCSSSADKSTTAPETEDEMSGSTNPPSQASQSVYIRRSESVPCKAQNRDSSSSNDSGVSTGSLRQRGTDFTDFELPLTTAMSARRHQRHVLPQQNCVHASLPRRSKSFDPLRELSFQFQKIRVPEKSTSAEAEVPVCPPKAKGAPSYGSPDVMAAPGAPYIDSRSTSSGTSDMSDYIETLSLSSHSSSDTPEGMRHIRQATSTLRPRSGKEYQNIDRSILSLTQASADTVKVPGTPSQLRGLLSCSANYANITPVPENAESPSPGYQSGTSPQEAQGQHFMFKNSS</sequence>
<feature type="region of interest" description="Disordered" evidence="1">
    <location>
        <begin position="1168"/>
        <end position="1200"/>
    </location>
</feature>
<dbReference type="Pfam" id="PF02174">
    <property type="entry name" value="IRS"/>
    <property type="match status" value="1"/>
</dbReference>
<dbReference type="GO" id="GO:0007528">
    <property type="term" value="P:neuromuscular junction development"/>
    <property type="evidence" value="ECO:0007669"/>
    <property type="project" value="TreeGrafter"/>
</dbReference>
<dbReference type="VEuPathDB" id="VectorBase:AALB20_030543"/>
<evidence type="ECO:0000313" key="3">
    <source>
        <dbReference type="Proteomes" id="UP000069272"/>
    </source>
</evidence>
<accession>A0A182FU05</accession>
<dbReference type="PROSITE" id="PS51064">
    <property type="entry name" value="IRS_PTB"/>
    <property type="match status" value="1"/>
</dbReference>
<feature type="compositionally biased region" description="Polar residues" evidence="1">
    <location>
        <begin position="916"/>
        <end position="927"/>
    </location>
</feature>
<dbReference type="InterPro" id="IPR037746">
    <property type="entry name" value="Dok-7"/>
</dbReference>
<feature type="region of interest" description="Disordered" evidence="1">
    <location>
        <begin position="833"/>
        <end position="981"/>
    </location>
</feature>
<evidence type="ECO:0000313" key="2">
    <source>
        <dbReference type="EnsemblMetazoa" id="AALB010039-PA"/>
    </source>
</evidence>
<dbReference type="SMART" id="SM01244">
    <property type="entry name" value="IRS"/>
    <property type="match status" value="1"/>
</dbReference>
<feature type="compositionally biased region" description="Polar residues" evidence="1">
    <location>
        <begin position="364"/>
        <end position="376"/>
    </location>
</feature>
<protein>
    <submittedName>
        <fullName evidence="2">Uncharacterized protein</fullName>
    </submittedName>
</protein>
<feature type="region of interest" description="Disordered" evidence="1">
    <location>
        <begin position="337"/>
        <end position="376"/>
    </location>
</feature>
<dbReference type="AlphaFoldDB" id="A0A182FU05"/>
<keyword evidence="3" id="KW-1185">Reference proteome</keyword>
<dbReference type="STRING" id="7167.A0A182FU05"/>
<name>A0A182FU05_ANOAL</name>
<dbReference type="InterPro" id="IPR011993">
    <property type="entry name" value="PH-like_dom_sf"/>
</dbReference>
<feature type="compositionally biased region" description="Polar residues" evidence="1">
    <location>
        <begin position="337"/>
        <end position="347"/>
    </location>
</feature>
<reference evidence="2 3" key="1">
    <citation type="journal article" date="2017" name="G3 (Bethesda)">
        <title>The Physical Genome Mapping of Anopheles albimanus Corrected Scaffold Misassemblies and Identified Interarm Rearrangements in Genus Anopheles.</title>
        <authorList>
            <person name="Artemov G.N."/>
            <person name="Peery A.N."/>
            <person name="Jiang X."/>
            <person name="Tu Z."/>
            <person name="Stegniy V.N."/>
            <person name="Sharakhova M.V."/>
            <person name="Sharakhov I.V."/>
        </authorList>
    </citation>
    <scope>NUCLEOTIDE SEQUENCE [LARGE SCALE GENOMIC DNA]</scope>
    <source>
        <strain evidence="2 3">ALBI9_A</strain>
    </source>
</reference>
<organism evidence="2 3">
    <name type="scientific">Anopheles albimanus</name>
    <name type="common">New world malaria mosquito</name>
    <dbReference type="NCBI Taxonomy" id="7167"/>
    <lineage>
        <taxon>Eukaryota</taxon>
        <taxon>Metazoa</taxon>
        <taxon>Ecdysozoa</taxon>
        <taxon>Arthropoda</taxon>
        <taxon>Hexapoda</taxon>
        <taxon>Insecta</taxon>
        <taxon>Pterygota</taxon>
        <taxon>Neoptera</taxon>
        <taxon>Endopterygota</taxon>
        <taxon>Diptera</taxon>
        <taxon>Nematocera</taxon>
        <taxon>Culicoidea</taxon>
        <taxon>Culicidae</taxon>
        <taxon>Anophelinae</taxon>
        <taxon>Anopheles</taxon>
    </lineage>
</organism>
<dbReference type="PANTHER" id="PTHR21636">
    <property type="entry name" value="PROTEIN DOK-7"/>
    <property type="match status" value="1"/>
</dbReference>